<accession>A0A5B7JAB2</accession>
<dbReference type="EMBL" id="VSRR010093792">
    <property type="protein sequence ID" value="MPC93152.1"/>
    <property type="molecule type" value="Genomic_DNA"/>
</dbReference>
<protein>
    <submittedName>
        <fullName evidence="2">Uncharacterized protein</fullName>
    </submittedName>
</protein>
<gene>
    <name evidence="2" type="ORF">E2C01_088274</name>
</gene>
<proteinExistence type="predicted"/>
<comment type="caution">
    <text evidence="2">The sequence shown here is derived from an EMBL/GenBank/DDBJ whole genome shotgun (WGS) entry which is preliminary data.</text>
</comment>
<evidence type="ECO:0000256" key="1">
    <source>
        <dbReference type="SAM" id="MobiDB-lite"/>
    </source>
</evidence>
<reference evidence="2 3" key="1">
    <citation type="submission" date="2019-05" db="EMBL/GenBank/DDBJ databases">
        <title>Another draft genome of Portunus trituberculatus and its Hox gene families provides insights of decapod evolution.</title>
        <authorList>
            <person name="Jeong J.-H."/>
            <person name="Song I."/>
            <person name="Kim S."/>
            <person name="Choi T."/>
            <person name="Kim D."/>
            <person name="Ryu S."/>
            <person name="Kim W."/>
        </authorList>
    </citation>
    <scope>NUCLEOTIDE SEQUENCE [LARGE SCALE GENOMIC DNA]</scope>
    <source>
        <tissue evidence="2">Muscle</tissue>
    </source>
</reference>
<feature type="compositionally biased region" description="Low complexity" evidence="1">
    <location>
        <begin position="28"/>
        <end position="39"/>
    </location>
</feature>
<dbReference type="Proteomes" id="UP000324222">
    <property type="component" value="Unassembled WGS sequence"/>
</dbReference>
<name>A0A5B7JAB2_PORTR</name>
<sequence>MCQGTLIKPVITLRKRLLAVIKPPETRQQPGGEAAGGAQIDSTGASDVINNTDSVILTRG</sequence>
<feature type="region of interest" description="Disordered" evidence="1">
    <location>
        <begin position="23"/>
        <end position="46"/>
    </location>
</feature>
<dbReference type="AlphaFoldDB" id="A0A5B7JAB2"/>
<organism evidence="2 3">
    <name type="scientific">Portunus trituberculatus</name>
    <name type="common">Swimming crab</name>
    <name type="synonym">Neptunus trituberculatus</name>
    <dbReference type="NCBI Taxonomy" id="210409"/>
    <lineage>
        <taxon>Eukaryota</taxon>
        <taxon>Metazoa</taxon>
        <taxon>Ecdysozoa</taxon>
        <taxon>Arthropoda</taxon>
        <taxon>Crustacea</taxon>
        <taxon>Multicrustacea</taxon>
        <taxon>Malacostraca</taxon>
        <taxon>Eumalacostraca</taxon>
        <taxon>Eucarida</taxon>
        <taxon>Decapoda</taxon>
        <taxon>Pleocyemata</taxon>
        <taxon>Brachyura</taxon>
        <taxon>Eubrachyura</taxon>
        <taxon>Portunoidea</taxon>
        <taxon>Portunidae</taxon>
        <taxon>Portuninae</taxon>
        <taxon>Portunus</taxon>
    </lineage>
</organism>
<evidence type="ECO:0000313" key="3">
    <source>
        <dbReference type="Proteomes" id="UP000324222"/>
    </source>
</evidence>
<evidence type="ECO:0000313" key="2">
    <source>
        <dbReference type="EMBL" id="MPC93152.1"/>
    </source>
</evidence>
<keyword evidence="3" id="KW-1185">Reference proteome</keyword>